<feature type="transmembrane region" description="Helical" evidence="1">
    <location>
        <begin position="7"/>
        <end position="26"/>
    </location>
</feature>
<feature type="transmembrane region" description="Helical" evidence="1">
    <location>
        <begin position="133"/>
        <end position="153"/>
    </location>
</feature>
<evidence type="ECO:0000313" key="3">
    <source>
        <dbReference type="EMBL" id="AOY83571.1"/>
    </source>
</evidence>
<gene>
    <name evidence="3" type="ORF">BJP36_30285</name>
</gene>
<feature type="transmembrane region" description="Helical" evidence="1">
    <location>
        <begin position="254"/>
        <end position="273"/>
    </location>
</feature>
<dbReference type="PANTHER" id="PTHR31061">
    <property type="entry name" value="LD22376P"/>
    <property type="match status" value="1"/>
</dbReference>
<dbReference type="EMBL" id="CP017708">
    <property type="protein sequence ID" value="AOY83571.1"/>
    <property type="molecule type" value="Genomic_DNA"/>
</dbReference>
<dbReference type="Pfam" id="PF07786">
    <property type="entry name" value="HGSNAT_cat"/>
    <property type="match status" value="1"/>
</dbReference>
<protein>
    <submittedName>
        <fullName evidence="3">Heparan-alpha-glucosaminide N-acetyltransferase domain-containing protein</fullName>
    </submittedName>
</protein>
<evidence type="ECO:0000259" key="2">
    <source>
        <dbReference type="Pfam" id="PF07786"/>
    </source>
</evidence>
<evidence type="ECO:0000313" key="4">
    <source>
        <dbReference type="Proteomes" id="UP000176944"/>
    </source>
</evidence>
<accession>A0A1D9G7N9</accession>
<keyword evidence="1" id="KW-0812">Transmembrane</keyword>
<evidence type="ECO:0000256" key="1">
    <source>
        <dbReference type="SAM" id="Phobius"/>
    </source>
</evidence>
<dbReference type="PANTHER" id="PTHR31061:SF24">
    <property type="entry name" value="LD22376P"/>
    <property type="match status" value="1"/>
</dbReference>
<feature type="transmembrane region" description="Helical" evidence="1">
    <location>
        <begin position="285"/>
        <end position="307"/>
    </location>
</feature>
<organism evidence="3 4">
    <name type="scientific">Moorena producens (strain JHB)</name>
    <dbReference type="NCBI Taxonomy" id="1454205"/>
    <lineage>
        <taxon>Bacteria</taxon>
        <taxon>Bacillati</taxon>
        <taxon>Cyanobacteriota</taxon>
        <taxon>Cyanophyceae</taxon>
        <taxon>Coleofasciculales</taxon>
        <taxon>Coleofasciculaceae</taxon>
        <taxon>Moorena</taxon>
    </lineage>
</organism>
<feature type="transmembrane region" description="Helical" evidence="1">
    <location>
        <begin position="338"/>
        <end position="358"/>
    </location>
</feature>
<name>A0A1D9G7N9_MOOP1</name>
<feature type="transmembrane region" description="Helical" evidence="1">
    <location>
        <begin position="46"/>
        <end position="64"/>
    </location>
</feature>
<feature type="transmembrane region" description="Helical" evidence="1">
    <location>
        <begin position="191"/>
        <end position="209"/>
    </location>
</feature>
<reference evidence="4" key="1">
    <citation type="submission" date="2016-10" db="EMBL/GenBank/DDBJ databases">
        <title>Comparative genomics uncovers the prolific and rare metabolic potential of the cyanobacterial genus Moorea.</title>
        <authorList>
            <person name="Leao T."/>
            <person name="Castelao G."/>
            <person name="Korobeynikov A."/>
            <person name="Monroe E.A."/>
            <person name="Podell S."/>
            <person name="Glukhov E."/>
            <person name="Allen E."/>
            <person name="Gerwick W.H."/>
            <person name="Gerwick L."/>
        </authorList>
    </citation>
    <scope>NUCLEOTIDE SEQUENCE [LARGE SCALE GENOMIC DNA]</scope>
    <source>
        <strain evidence="4">JHB</strain>
    </source>
</reference>
<feature type="domain" description="Heparan-alpha-glucosaminide N-acetyltransferase catalytic" evidence="2">
    <location>
        <begin position="2"/>
        <end position="222"/>
    </location>
</feature>
<feature type="transmembrane region" description="Helical" evidence="1">
    <location>
        <begin position="84"/>
        <end position="101"/>
    </location>
</feature>
<proteinExistence type="predicted"/>
<keyword evidence="1" id="KW-1133">Transmembrane helix</keyword>
<dbReference type="AlphaFoldDB" id="A0A1D9G7N9"/>
<sequence>MRLTSLDVFRGIAMASMILVNNPGSWSYVYPPLLHAKWHGFTPTDLVFPAFLFIAGVAMAFSLVKYTNNNQSVSQGYWRIGRRCAILFALGLLLNGFPTYNWDTIRIMGVLQRISLAYLLSAVAVLNLRRRGLWVLTGIVLLGYWAAMSLIPVPDYGAGNLTPEGNFAAYIDRMVLGTNHLYKQAQFDPEGLFSTFPAVVTVLAGYFIGDWLRHQPIQSRTSLGLVLFGLGCLGLGWVWDFWFPINKQLWTSSYVVFSAGWSMLLLAACYELIEVRGFRRWGSPLEVMGLNAIFLFVASGLVVRILYRTKVGTGDNAPSTYTWIYENLFQSWAGAMNGSLIFAIVNVLLWWVILYGMYRRRWLIRI</sequence>
<dbReference type="Proteomes" id="UP000176944">
    <property type="component" value="Chromosome"/>
</dbReference>
<feature type="transmembrane region" description="Helical" evidence="1">
    <location>
        <begin position="221"/>
        <end position="242"/>
    </location>
</feature>
<keyword evidence="1" id="KW-0472">Membrane</keyword>
<feature type="transmembrane region" description="Helical" evidence="1">
    <location>
        <begin position="107"/>
        <end position="126"/>
    </location>
</feature>
<dbReference type="InterPro" id="IPR012429">
    <property type="entry name" value="HGSNAT_cat"/>
</dbReference>